<dbReference type="Proteomes" id="UP000268162">
    <property type="component" value="Unassembled WGS sequence"/>
</dbReference>
<gene>
    <name evidence="1" type="ORF">BJ085DRAFT_33236</name>
</gene>
<name>A0A4V1J552_9FUNG</name>
<accession>A0A4V1J552</accession>
<organism evidence="1 2">
    <name type="scientific">Dimargaris cristalligena</name>
    <dbReference type="NCBI Taxonomy" id="215637"/>
    <lineage>
        <taxon>Eukaryota</taxon>
        <taxon>Fungi</taxon>
        <taxon>Fungi incertae sedis</taxon>
        <taxon>Zoopagomycota</taxon>
        <taxon>Kickxellomycotina</taxon>
        <taxon>Dimargaritomycetes</taxon>
        <taxon>Dimargaritales</taxon>
        <taxon>Dimargaritaceae</taxon>
        <taxon>Dimargaris</taxon>
    </lineage>
</organism>
<protein>
    <submittedName>
        <fullName evidence="1">Uncharacterized protein</fullName>
    </submittedName>
</protein>
<sequence length="135" mass="15462">MLSKYISSARSSNESLLSSDGTMVGSTSSRNSACLRSEMESDFSELHRQLQRPGLSDLANQRVLLSENQKSRMDFAKLVTAVRRMGRGRLVKQEAPLSPSERRSQDMLDFMERMDRFNIPELSDRQRFMPRTIQA</sequence>
<evidence type="ECO:0000313" key="1">
    <source>
        <dbReference type="EMBL" id="RKP37849.1"/>
    </source>
</evidence>
<keyword evidence="2" id="KW-1185">Reference proteome</keyword>
<proteinExistence type="predicted"/>
<dbReference type="AlphaFoldDB" id="A0A4V1J552"/>
<evidence type="ECO:0000313" key="2">
    <source>
        <dbReference type="Proteomes" id="UP000268162"/>
    </source>
</evidence>
<dbReference type="EMBL" id="ML002438">
    <property type="protein sequence ID" value="RKP37849.1"/>
    <property type="molecule type" value="Genomic_DNA"/>
</dbReference>
<reference evidence="2" key="1">
    <citation type="journal article" date="2018" name="Nat. Microbiol.">
        <title>Leveraging single-cell genomics to expand the fungal tree of life.</title>
        <authorList>
            <person name="Ahrendt S.R."/>
            <person name="Quandt C.A."/>
            <person name="Ciobanu D."/>
            <person name="Clum A."/>
            <person name="Salamov A."/>
            <person name="Andreopoulos B."/>
            <person name="Cheng J.F."/>
            <person name="Woyke T."/>
            <person name="Pelin A."/>
            <person name="Henrissat B."/>
            <person name="Reynolds N.K."/>
            <person name="Benny G.L."/>
            <person name="Smith M.E."/>
            <person name="James T.Y."/>
            <person name="Grigoriev I.V."/>
        </authorList>
    </citation>
    <scope>NUCLEOTIDE SEQUENCE [LARGE SCALE GENOMIC DNA]</scope>
    <source>
        <strain evidence="2">RSA 468</strain>
    </source>
</reference>
<dbReference type="OrthoDB" id="5573507at2759"/>